<name>A0ABN7TBR6_OIKDI</name>
<evidence type="ECO:0000256" key="3">
    <source>
        <dbReference type="ARBA" id="ARBA00022801"/>
    </source>
</evidence>
<gene>
    <name evidence="5" type="ORF">OKIOD_LOCUS16971</name>
</gene>
<dbReference type="InterPro" id="IPR036412">
    <property type="entry name" value="HAD-like_sf"/>
</dbReference>
<dbReference type="SUPFAM" id="SSF56784">
    <property type="entry name" value="HAD-like"/>
    <property type="match status" value="1"/>
</dbReference>
<dbReference type="NCBIfam" id="TIGR02244">
    <property type="entry name" value="HAD-IG-Ncltidse"/>
    <property type="match status" value="1"/>
</dbReference>
<dbReference type="InterPro" id="IPR023214">
    <property type="entry name" value="HAD_sf"/>
</dbReference>
<evidence type="ECO:0000256" key="4">
    <source>
        <dbReference type="ARBA" id="ARBA00022842"/>
    </source>
</evidence>
<evidence type="ECO:0000256" key="1">
    <source>
        <dbReference type="ARBA" id="ARBA00009589"/>
    </source>
</evidence>
<accession>A0ABN7TBR6</accession>
<dbReference type="InterPro" id="IPR008380">
    <property type="entry name" value="HAD-SF_hydro_IG_5-nucl"/>
</dbReference>
<dbReference type="Gene3D" id="3.40.50.1000">
    <property type="entry name" value="HAD superfamily/HAD-like"/>
    <property type="match status" value="1"/>
</dbReference>
<keyword evidence="4" id="KW-0460">Magnesium</keyword>
<evidence type="ECO:0000313" key="6">
    <source>
        <dbReference type="Proteomes" id="UP001158576"/>
    </source>
</evidence>
<keyword evidence="6" id="KW-1185">Reference proteome</keyword>
<comment type="similarity">
    <text evidence="1">Belongs to the 5'(3')-deoxyribonucleotidase family.</text>
</comment>
<sequence>MLERIGRQLMAGRGRLRGLAERVFVNNQIDLSRISTFGFDYDYTLAEYKVPTQKFIFDTARNRLVSKYGFPPNIMKLDFNPDFIIRGLFYDPKRCVMMKLDSYSVIDDKAAFRGLKALTESELDELYSTRRMGIHRVDPNFVKRGRQFYQVLDEFSIPEGYLFSSVYQFFEDNNLRFDPILMFNAIRQAIADVHISRTLYHEVINNLDEHLEKNSMLNVISHLSSSKKLFVISNSPFWFIDAGMKHLVGKDWRDAFEIVITEAKKPSFFLEDRPFLEMQDGCRNGRASFEKKSNWLAANKLEKGKIYYEGSLAEFGRLTNWDQKSVLYFGDQVNADLAEPSLRFGWRTAAIIPELEKEIAVFEGSKFKLLVHRLNELEFEYHKVADRDSYCGSAAQKLLKERRDIKDDLKKAFASPFGSIFRSDLSRTHYARQVERYAELYTSSIRNLDQVNLDRTFFPPRLTLGYDHRLNSLWMLPDEEL</sequence>
<organism evidence="5 6">
    <name type="scientific">Oikopleura dioica</name>
    <name type="common">Tunicate</name>
    <dbReference type="NCBI Taxonomy" id="34765"/>
    <lineage>
        <taxon>Eukaryota</taxon>
        <taxon>Metazoa</taxon>
        <taxon>Chordata</taxon>
        <taxon>Tunicata</taxon>
        <taxon>Appendicularia</taxon>
        <taxon>Copelata</taxon>
        <taxon>Oikopleuridae</taxon>
        <taxon>Oikopleura</taxon>
    </lineage>
</organism>
<dbReference type="Proteomes" id="UP001158576">
    <property type="component" value="Chromosome 2"/>
</dbReference>
<evidence type="ECO:0000313" key="5">
    <source>
        <dbReference type="EMBL" id="CAG5114137.1"/>
    </source>
</evidence>
<reference evidence="5 6" key="1">
    <citation type="submission" date="2021-04" db="EMBL/GenBank/DDBJ databases">
        <authorList>
            <person name="Bliznina A."/>
        </authorList>
    </citation>
    <scope>NUCLEOTIDE SEQUENCE [LARGE SCALE GENOMIC DNA]</scope>
</reference>
<dbReference type="EMBL" id="OU015567">
    <property type="protein sequence ID" value="CAG5114137.1"/>
    <property type="molecule type" value="Genomic_DNA"/>
</dbReference>
<proteinExistence type="inferred from homology"/>
<evidence type="ECO:0000256" key="2">
    <source>
        <dbReference type="ARBA" id="ARBA00022723"/>
    </source>
</evidence>
<keyword evidence="3" id="KW-0378">Hydrolase</keyword>
<keyword evidence="2" id="KW-0479">Metal-binding</keyword>
<dbReference type="Pfam" id="PF05761">
    <property type="entry name" value="5_nucleotid"/>
    <property type="match status" value="1"/>
</dbReference>
<dbReference type="PANTHER" id="PTHR12103">
    <property type="entry name" value="5'-NUCLEOTIDASE DOMAIN-CONTAINING"/>
    <property type="match status" value="1"/>
</dbReference>
<dbReference type="PANTHER" id="PTHR12103:SF12">
    <property type="entry name" value="FI20020P1"/>
    <property type="match status" value="1"/>
</dbReference>
<protein>
    <submittedName>
        <fullName evidence="5">Oidioi.mRNA.OKI2018_I69.chr2.g8206.t1.cds</fullName>
    </submittedName>
</protein>